<reference evidence="1" key="1">
    <citation type="journal article" date="2024" name="Environ. Microbiol. Rep.">
        <title>Hiding in plain sight: The discovery of complete genomes of 11 hypothetical spindle-shaped viruses that putatively infect mesophilic ammonia-oxidizing archaea.</title>
        <authorList>
            <person name="Ni Y."/>
            <person name="Xu T."/>
            <person name="Yan S."/>
            <person name="Chen L."/>
            <person name="Wang Y."/>
        </authorList>
    </citation>
    <scope>NUCLEOTIDE SEQUENCE</scope>
    <source>
        <strain evidence="1">NMP1</strain>
    </source>
</reference>
<name>A0AAT9J9V0_9VIRU</name>
<protein>
    <submittedName>
        <fullName evidence="1">ORF45</fullName>
    </submittedName>
</protein>
<reference evidence="1" key="2">
    <citation type="submission" date="2024-03" db="EMBL/GenBank/DDBJ databases">
        <authorList>
            <person name="Ni Y."/>
            <person name="Xu T."/>
            <person name="Yan S."/>
            <person name="Chen L."/>
            <person name="Wang Y."/>
        </authorList>
    </citation>
    <scope>NUCLEOTIDE SEQUENCE</scope>
    <source>
        <strain evidence="1">NMP1</strain>
    </source>
</reference>
<evidence type="ECO:0000313" key="1">
    <source>
        <dbReference type="EMBL" id="DBA51692.1"/>
    </source>
</evidence>
<accession>A0AAT9J9V0</accession>
<proteinExistence type="predicted"/>
<sequence>MNFMSTEEINKRIIDIETQLEKIKIQYDDDILAYYQNPKYKKLDLEQISLRGILHLKEAPKDSTIHVVRKSPTQFSAFFIQNETLQKVWIPSIMVRHKQEAFVFSRSGGGYSKSHDIAYSLGLLVQNDGYWFNHQEL</sequence>
<organism evidence="1">
    <name type="scientific">Nitrosopumilaceae spindle-shaped virus</name>
    <dbReference type="NCBI Taxonomy" id="3065433"/>
    <lineage>
        <taxon>Viruses</taxon>
    </lineage>
</organism>
<dbReference type="EMBL" id="BK067782">
    <property type="protein sequence ID" value="DBA51692.1"/>
    <property type="molecule type" value="Genomic_DNA"/>
</dbReference>